<evidence type="ECO:0000259" key="5">
    <source>
        <dbReference type="Pfam" id="PF00857"/>
    </source>
</evidence>
<dbReference type="Pfam" id="PF00857">
    <property type="entry name" value="Isochorismatase"/>
    <property type="match status" value="1"/>
</dbReference>
<dbReference type="InterPro" id="IPR050272">
    <property type="entry name" value="Isochorismatase-like_hydrls"/>
</dbReference>
<keyword evidence="2" id="KW-0378">Hydrolase</keyword>
<sequence>MKDSDEENQKADEFHDNPHPDQNERIEHLKRELQEKYDTFLDLSRRASNGSSAHSITNDETRSYKNKRKPTNLWQEQGTIRVDQTLQNNTTLDTIDVTTHTATFEKYSEDFLPEMIESYDYEKEKMIVENKQFNEYFNRVLLDMNRLNKMTAAKSKSAMRKSVFRRRSAMSMHSSLYEMRFKHFLKSLPRKICERLAFTGDDHYSGEFYLFAIITPICVSVLYAIAILFPPEVRQRVPFFIWTDGKLIKNEEGIYSICPRASICSEGIIEIILISISRLTAFIIYTMMGHTFLSKMHCTIHYLSTSYLGKFVPFSKLHSVHKMMGRWFAALALLHTIGHFIRWIKRGDMGLIGTQVGISGIIGIVLMILTVWAMSGKQQRRGKGSGKRSLERLKSRVIGLLERLRGAKWSETMFFEKRFNLHFFAMLGLTLAMCAHTPRCAIITSTFCGLWLLDFVYGYLYKTYRLDLVEFSALPDEAGVQMLWANPKGFNGNSGEFVKVQLPWLENGGGQWHPFSIYLEEKTMEGLKDLRVRNELEKESDDIHPSSTALILIEFQNEFAHENGLLNKDVKEVMEQTNMLKKTRDLMYLARSRGAHVFHIPYVWKSDSVNNPQRSVGVLKDIRMGKFFREGTWNADFVSTHQPQQHDIIIEGKNGLDSFLRTNLEEQLQKYGIRTLVIGGFQTNLCVESTMRTAYEKGYNVITLIDGTACKSGVEQFAATNKIFPQFSQALTCKKVEETIFGDDPVKIDDLLDQNDLQSHGYSLNSQIANRDIDAPWKQRVDYFIVHAFEEEKKSVANRQIDDAREILRSRHLTTQVFMVPAGDWTKNVYKEVSDRKQLRSCWIKGPYVSPYSLSSNFSSLVLLATGIGITPALGVIGQYKGESRFKTLIWSTRCPQLLRFFLPLLEDCHLAIIFYTGREVLTDEEVLKLTSGHGNIFIRRARPASLTETVETVITLSESLMMGTRFSSIEKIPRKNRNDWCMFYCGGSKNICSMFKEFSKEKGVNFEYELFDW</sequence>
<evidence type="ECO:0000256" key="4">
    <source>
        <dbReference type="SAM" id="Phobius"/>
    </source>
</evidence>
<dbReference type="SUPFAM" id="SSF52499">
    <property type="entry name" value="Isochorismatase-like hydrolases"/>
    <property type="match status" value="1"/>
</dbReference>
<accession>A0AAD3CLQ1</accession>
<evidence type="ECO:0000256" key="2">
    <source>
        <dbReference type="ARBA" id="ARBA00022801"/>
    </source>
</evidence>
<dbReference type="GO" id="GO:0016787">
    <property type="term" value="F:hydrolase activity"/>
    <property type="evidence" value="ECO:0007669"/>
    <property type="project" value="UniProtKB-KW"/>
</dbReference>
<keyword evidence="4" id="KW-0472">Membrane</keyword>
<organism evidence="6 7">
    <name type="scientific">Chaetoceros tenuissimus</name>
    <dbReference type="NCBI Taxonomy" id="426638"/>
    <lineage>
        <taxon>Eukaryota</taxon>
        <taxon>Sar</taxon>
        <taxon>Stramenopiles</taxon>
        <taxon>Ochrophyta</taxon>
        <taxon>Bacillariophyta</taxon>
        <taxon>Coscinodiscophyceae</taxon>
        <taxon>Chaetocerotophycidae</taxon>
        <taxon>Chaetocerotales</taxon>
        <taxon>Chaetocerotaceae</taxon>
        <taxon>Chaetoceros</taxon>
    </lineage>
</organism>
<keyword evidence="4" id="KW-0812">Transmembrane</keyword>
<dbReference type="InterPro" id="IPR039261">
    <property type="entry name" value="FNR_nucleotide-bd"/>
</dbReference>
<dbReference type="Gene3D" id="3.40.50.850">
    <property type="entry name" value="Isochorismatase-like"/>
    <property type="match status" value="1"/>
</dbReference>
<feature type="transmembrane region" description="Helical" evidence="4">
    <location>
        <begin position="268"/>
        <end position="287"/>
    </location>
</feature>
<keyword evidence="4" id="KW-1133">Transmembrane helix</keyword>
<dbReference type="PANTHER" id="PTHR43540">
    <property type="entry name" value="PEROXYUREIDOACRYLATE/UREIDOACRYLATE AMIDOHYDROLASE-RELATED"/>
    <property type="match status" value="1"/>
</dbReference>
<comment type="caution">
    <text evidence="6">The sequence shown here is derived from an EMBL/GenBank/DDBJ whole genome shotgun (WGS) entry which is preliminary data.</text>
</comment>
<evidence type="ECO:0000256" key="1">
    <source>
        <dbReference type="ARBA" id="ARBA00006336"/>
    </source>
</evidence>
<dbReference type="AlphaFoldDB" id="A0AAD3CLQ1"/>
<keyword evidence="7" id="KW-1185">Reference proteome</keyword>
<name>A0AAD3CLQ1_9STRA</name>
<dbReference type="PANTHER" id="PTHR43540:SF16">
    <property type="entry name" value="ISOCHORISMATASE-LIKE DOMAIN-CONTAINING PROTEIN"/>
    <property type="match status" value="1"/>
</dbReference>
<proteinExistence type="inferred from homology"/>
<feature type="transmembrane region" description="Helical" evidence="4">
    <location>
        <begin position="356"/>
        <end position="374"/>
    </location>
</feature>
<feature type="region of interest" description="Disordered" evidence="3">
    <location>
        <begin position="43"/>
        <end position="72"/>
    </location>
</feature>
<dbReference type="EMBL" id="BLLK01000025">
    <property type="protein sequence ID" value="GFH47878.1"/>
    <property type="molecule type" value="Genomic_DNA"/>
</dbReference>
<dbReference type="InterPro" id="IPR036380">
    <property type="entry name" value="Isochorismatase-like_sf"/>
</dbReference>
<evidence type="ECO:0000313" key="6">
    <source>
        <dbReference type="EMBL" id="GFH47878.1"/>
    </source>
</evidence>
<feature type="transmembrane region" description="Helical" evidence="4">
    <location>
        <begin position="324"/>
        <end position="344"/>
    </location>
</feature>
<gene>
    <name evidence="6" type="ORF">CTEN210_04354</name>
</gene>
<comment type="similarity">
    <text evidence="1">Belongs to the isochorismatase family.</text>
</comment>
<feature type="transmembrane region" description="Helical" evidence="4">
    <location>
        <begin position="208"/>
        <end position="229"/>
    </location>
</feature>
<feature type="compositionally biased region" description="Polar residues" evidence="3">
    <location>
        <begin position="46"/>
        <end position="56"/>
    </location>
</feature>
<dbReference type="CDD" id="cd00431">
    <property type="entry name" value="cysteine_hydrolases"/>
    <property type="match status" value="1"/>
</dbReference>
<dbReference type="SUPFAM" id="SSF52343">
    <property type="entry name" value="Ferredoxin reductase-like, C-terminal NADP-linked domain"/>
    <property type="match status" value="1"/>
</dbReference>
<dbReference type="Gene3D" id="3.40.50.80">
    <property type="entry name" value="Nucleotide-binding domain of ferredoxin-NADP reductase (FNR) module"/>
    <property type="match status" value="1"/>
</dbReference>
<evidence type="ECO:0000313" key="7">
    <source>
        <dbReference type="Proteomes" id="UP001054902"/>
    </source>
</evidence>
<feature type="transmembrane region" description="Helical" evidence="4">
    <location>
        <begin position="419"/>
        <end position="438"/>
    </location>
</feature>
<feature type="region of interest" description="Disordered" evidence="3">
    <location>
        <begin position="1"/>
        <end position="26"/>
    </location>
</feature>
<reference evidence="6 7" key="1">
    <citation type="journal article" date="2021" name="Sci. Rep.">
        <title>The genome of the diatom Chaetoceros tenuissimus carries an ancient integrated fragment of an extant virus.</title>
        <authorList>
            <person name="Hongo Y."/>
            <person name="Kimura K."/>
            <person name="Takaki Y."/>
            <person name="Yoshida Y."/>
            <person name="Baba S."/>
            <person name="Kobayashi G."/>
            <person name="Nagasaki K."/>
            <person name="Hano T."/>
            <person name="Tomaru Y."/>
        </authorList>
    </citation>
    <scope>NUCLEOTIDE SEQUENCE [LARGE SCALE GENOMIC DNA]</scope>
    <source>
        <strain evidence="6 7">NIES-3715</strain>
    </source>
</reference>
<evidence type="ECO:0000256" key="3">
    <source>
        <dbReference type="SAM" id="MobiDB-lite"/>
    </source>
</evidence>
<dbReference type="InterPro" id="IPR000868">
    <property type="entry name" value="Isochorismatase-like_dom"/>
</dbReference>
<protein>
    <recommendedName>
        <fullName evidence="5">Isochorismatase-like domain-containing protein</fullName>
    </recommendedName>
</protein>
<feature type="domain" description="Isochorismatase-like" evidence="5">
    <location>
        <begin position="548"/>
        <end position="732"/>
    </location>
</feature>
<dbReference type="Proteomes" id="UP001054902">
    <property type="component" value="Unassembled WGS sequence"/>
</dbReference>